<keyword evidence="2" id="KW-0812">Transmembrane</keyword>
<keyword evidence="4" id="KW-1185">Reference proteome</keyword>
<reference evidence="3" key="1">
    <citation type="submission" date="2022-09" db="EMBL/GenBank/DDBJ databases">
        <title>Novel Mycoplasma species identified in domestic and wild animals.</title>
        <authorList>
            <person name="Volokhov D.V."/>
            <person name="Furtak V.A."/>
            <person name="Zagorodnyaya T.A."/>
        </authorList>
    </citation>
    <scope>NUCLEOTIDE SEQUENCE</scope>
    <source>
        <strain evidence="3">Oakley</strain>
    </source>
</reference>
<evidence type="ECO:0000256" key="1">
    <source>
        <dbReference type="SAM" id="MobiDB-lite"/>
    </source>
</evidence>
<keyword evidence="2" id="KW-1133">Transmembrane helix</keyword>
<feature type="region of interest" description="Disordered" evidence="1">
    <location>
        <begin position="29"/>
        <end position="59"/>
    </location>
</feature>
<feature type="compositionally biased region" description="Polar residues" evidence="1">
    <location>
        <begin position="47"/>
        <end position="56"/>
    </location>
</feature>
<comment type="caution">
    <text evidence="3">The sequence shown here is derived from an EMBL/GenBank/DDBJ whole genome shotgun (WGS) entry which is preliminary data.</text>
</comment>
<feature type="transmembrane region" description="Helical" evidence="2">
    <location>
        <begin position="100"/>
        <end position="124"/>
    </location>
</feature>
<evidence type="ECO:0000313" key="3">
    <source>
        <dbReference type="EMBL" id="MCV2232674.1"/>
    </source>
</evidence>
<proteinExistence type="predicted"/>
<evidence type="ECO:0008006" key="5">
    <source>
        <dbReference type="Google" id="ProtNLM"/>
    </source>
</evidence>
<evidence type="ECO:0000313" key="4">
    <source>
        <dbReference type="Proteomes" id="UP001177160"/>
    </source>
</evidence>
<dbReference type="Proteomes" id="UP001177160">
    <property type="component" value="Unassembled WGS sequence"/>
</dbReference>
<dbReference type="RefSeq" id="WP_263608863.1">
    <property type="nucleotide sequence ID" value="NZ_JAOVQM010000008.1"/>
</dbReference>
<organism evidence="3 4">
    <name type="scientific">Paracholeplasma manati</name>
    <dbReference type="NCBI Taxonomy" id="591373"/>
    <lineage>
        <taxon>Bacteria</taxon>
        <taxon>Bacillati</taxon>
        <taxon>Mycoplasmatota</taxon>
        <taxon>Mollicutes</taxon>
        <taxon>Acholeplasmatales</taxon>
        <taxon>Acholeplasmataceae</taxon>
        <taxon>Paracholeplasma</taxon>
    </lineage>
</organism>
<accession>A0ABT2Y7F2</accession>
<protein>
    <recommendedName>
        <fullName evidence="5">Zinc-ribbon domain-containing protein</fullName>
    </recommendedName>
</protein>
<dbReference type="EMBL" id="JAOVQM010000008">
    <property type="protein sequence ID" value="MCV2232674.1"/>
    <property type="molecule type" value="Genomic_DNA"/>
</dbReference>
<evidence type="ECO:0000256" key="2">
    <source>
        <dbReference type="SAM" id="Phobius"/>
    </source>
</evidence>
<sequence length="127" mass="13486">MAHCKNCGNLGNIDSNFCPNCGEPLNQKAAQQKKDSGNNEIYGDYNPNFNNAGNPKTSTSYESDTTTTLFCILGFCFPIVGLILYLVLMNDKPASAKAAGIGALIGFILGVLGSLASFGLQTWLTLI</sequence>
<feature type="transmembrane region" description="Helical" evidence="2">
    <location>
        <begin position="67"/>
        <end position="88"/>
    </location>
</feature>
<keyword evidence="2" id="KW-0472">Membrane</keyword>
<gene>
    <name evidence="3" type="ORF">N7548_07570</name>
</gene>
<name>A0ABT2Y7F2_9MOLU</name>